<dbReference type="KEGG" id="rak:A1C_00175"/>
<organism evidence="1 2">
    <name type="scientific">Rickettsia akari (strain Hartford)</name>
    <dbReference type="NCBI Taxonomy" id="293614"/>
    <lineage>
        <taxon>Bacteria</taxon>
        <taxon>Pseudomonadati</taxon>
        <taxon>Pseudomonadota</taxon>
        <taxon>Alphaproteobacteria</taxon>
        <taxon>Rickettsiales</taxon>
        <taxon>Rickettsiaceae</taxon>
        <taxon>Rickettsieae</taxon>
        <taxon>Rickettsia</taxon>
        <taxon>spotted fever group</taxon>
    </lineage>
</organism>
<gene>
    <name evidence="1" type="ordered locus">A1C_00175</name>
</gene>
<dbReference type="AlphaFoldDB" id="A8GLU5"/>
<dbReference type="RefSeq" id="WP_012013240.1">
    <property type="nucleotide sequence ID" value="NC_009881.1"/>
</dbReference>
<accession>A8GLU5</accession>
<dbReference type="EMBL" id="CP000847">
    <property type="protein sequence ID" value="ABV74370.1"/>
    <property type="molecule type" value="Genomic_DNA"/>
</dbReference>
<name>A8GLU5_RICAH</name>
<dbReference type="Proteomes" id="UP000006830">
    <property type="component" value="Chromosome"/>
</dbReference>
<keyword evidence="2" id="KW-1185">Reference proteome</keyword>
<protein>
    <submittedName>
        <fullName evidence="1">Uncharacterized protein</fullName>
    </submittedName>
</protein>
<dbReference type="HOGENOM" id="CLU_2635752_0_0_5"/>
<proteinExistence type="predicted"/>
<sequence length="77" mass="9059">MAIVDSTIAEKHLLQILNDNHNETQPTQTLLNQNSFEITESIEHNKAEKQYNDVEKRRSKRGIRSRNGQFYIRYARG</sequence>
<evidence type="ECO:0000313" key="1">
    <source>
        <dbReference type="EMBL" id="ABV74370.1"/>
    </source>
</evidence>
<reference evidence="1" key="1">
    <citation type="submission" date="2007-09" db="EMBL/GenBank/DDBJ databases">
        <title>Complete Genome Sequence of Rickettsia akari.</title>
        <authorList>
            <person name="Madan A."/>
            <person name="Fahey J."/>
            <person name="Helton E."/>
            <person name="Ketteman M."/>
            <person name="Madan A."/>
            <person name="Rodrigues S."/>
            <person name="Sanchez A."/>
            <person name="Whiting M."/>
            <person name="Dasch G."/>
            <person name="Eremeeva M."/>
        </authorList>
    </citation>
    <scope>NUCLEOTIDE SEQUENCE</scope>
    <source>
        <strain evidence="1">Hartford</strain>
    </source>
</reference>
<evidence type="ECO:0000313" key="2">
    <source>
        <dbReference type="Proteomes" id="UP000006830"/>
    </source>
</evidence>